<feature type="non-terminal residue" evidence="4">
    <location>
        <position position="832"/>
    </location>
</feature>
<dbReference type="Gene3D" id="3.30.565.10">
    <property type="entry name" value="Histidine kinase-like ATPase, C-terminal domain"/>
    <property type="match status" value="1"/>
</dbReference>
<dbReference type="SUPFAM" id="SSF55874">
    <property type="entry name" value="ATPase domain of HSP90 chaperone/DNA topoisomerase II/histidine kinase"/>
    <property type="match status" value="1"/>
</dbReference>
<keyword evidence="1" id="KW-0597">Phosphoprotein</keyword>
<dbReference type="EMBL" id="CADCVN010000223">
    <property type="protein sequence ID" value="CAA9473919.1"/>
    <property type="molecule type" value="Genomic_DNA"/>
</dbReference>
<dbReference type="PROSITE" id="PS50109">
    <property type="entry name" value="HIS_KIN"/>
    <property type="match status" value="1"/>
</dbReference>
<reference evidence="4" key="1">
    <citation type="submission" date="2020-02" db="EMBL/GenBank/DDBJ databases">
        <authorList>
            <person name="Meier V. D."/>
        </authorList>
    </citation>
    <scope>NUCLEOTIDE SEQUENCE</scope>
    <source>
        <strain evidence="4">AVDCRST_MAG96</strain>
    </source>
</reference>
<sequence length="832" mass="94348">MKFDLTREFLKSYAISENEGYLFYADPQQKIRLCYYNGKNYTSEIQSDWFKTQHTFKLGKRVFVQSGLREARLFNKVEQKQEIPVTGLPSHFSRVFNEEPPVLFSNASGTFFYSSGELYQYELKDRHVEASLVFKDLPCIGVVNVMKEKTTGDFLISTKSTGFYRVKKKRFSVVNLTAAITARPGEYRDFNNNIVYSLALWDEKHLFFNGYITPLSGGVSRNFDPNNKASLDYFFQYPKDKTHFWLNLRDGTQAGVQSFNKQTGSYGSLIKIAGPKKVIELSNGTSIFVAARSILALKDNQVSELYQNEAEEFTTAEKITEDCLVLGTANGLYHFYPSSQKLQAIRYKEALKVRFIFKDKSGRVWFTTYGQGLFYLSGNSIVPLPLDNAGYLAISHSIVEDNSGHFWVPTNHGLFKLRYSSLLAIISKQSSKLYYTYYDKTDGFNTNEFNGGCYPSNIYQKETGQIFFPSMDGVVRFNPDSLPDVTGDSPVFFDEIVLNDTGRIHSVADKSVFPKQTSSLRIDFSSPYYGHTENVKFSYRLSNDTKEWKDLPKSRSITLNNLPGGSYTLVIKKEGATSAPIMASFQFAIQRKFAETVLFKLLVLAGVVALVYLYFRARLYYLHKERRRLEQVVAVKTADQLKLIDQLKDSIARLTQLQQELEQMIGHKESVIAVLIHDIKSPLYFLNTVAGHLYKGIDVNAPAKNKEIAHEISISLNRLYLFTQDFAIWLNASQPGQIQKKEKVDLDKIIGEAVAVYKEIIDKKGISLQQQITSKLVYGDEAMTKSVIRNLIDNAVKNTPKGGITITSGCPPGNEFCQIIIADEGKGMTEEQ</sequence>
<gene>
    <name evidence="4" type="ORF">AVDCRST_MAG96-583</name>
</gene>
<name>A0A6J4RJ44_9BACT</name>
<dbReference type="InterPro" id="IPR036097">
    <property type="entry name" value="HisK_dim/P_sf"/>
</dbReference>
<dbReference type="SUPFAM" id="SSF63829">
    <property type="entry name" value="Calcium-dependent phosphotriesterase"/>
    <property type="match status" value="1"/>
</dbReference>
<proteinExistence type="predicted"/>
<dbReference type="AlphaFoldDB" id="A0A6J4RJ44"/>
<dbReference type="Pfam" id="PF07495">
    <property type="entry name" value="Y_Y_Y"/>
    <property type="match status" value="1"/>
</dbReference>
<dbReference type="GO" id="GO:0000155">
    <property type="term" value="F:phosphorelay sensor kinase activity"/>
    <property type="evidence" value="ECO:0007669"/>
    <property type="project" value="InterPro"/>
</dbReference>
<keyword evidence="2" id="KW-0812">Transmembrane</keyword>
<dbReference type="InterPro" id="IPR015943">
    <property type="entry name" value="WD40/YVTN_repeat-like_dom_sf"/>
</dbReference>
<feature type="transmembrane region" description="Helical" evidence="2">
    <location>
        <begin position="597"/>
        <end position="615"/>
    </location>
</feature>
<organism evidence="4">
    <name type="scientific">uncultured Segetibacter sp</name>
    <dbReference type="NCBI Taxonomy" id="481133"/>
    <lineage>
        <taxon>Bacteria</taxon>
        <taxon>Pseudomonadati</taxon>
        <taxon>Bacteroidota</taxon>
        <taxon>Chitinophagia</taxon>
        <taxon>Chitinophagales</taxon>
        <taxon>Chitinophagaceae</taxon>
        <taxon>Segetibacter</taxon>
        <taxon>environmental samples</taxon>
    </lineage>
</organism>
<accession>A0A6J4RJ44</accession>
<evidence type="ECO:0000313" key="4">
    <source>
        <dbReference type="EMBL" id="CAA9473919.1"/>
    </source>
</evidence>
<dbReference type="InterPro" id="IPR011123">
    <property type="entry name" value="Y_Y_Y"/>
</dbReference>
<dbReference type="InterPro" id="IPR005467">
    <property type="entry name" value="His_kinase_dom"/>
</dbReference>
<dbReference type="Gene3D" id="2.130.10.10">
    <property type="entry name" value="YVTN repeat-like/Quinoprotein amine dehydrogenase"/>
    <property type="match status" value="1"/>
</dbReference>
<evidence type="ECO:0000259" key="3">
    <source>
        <dbReference type="PROSITE" id="PS50109"/>
    </source>
</evidence>
<dbReference type="PANTHER" id="PTHR43547:SF2">
    <property type="entry name" value="HYBRID SIGNAL TRANSDUCTION HISTIDINE KINASE C"/>
    <property type="match status" value="1"/>
</dbReference>
<dbReference type="InterPro" id="IPR036890">
    <property type="entry name" value="HATPase_C_sf"/>
</dbReference>
<keyword evidence="2" id="KW-1133">Transmembrane helix</keyword>
<evidence type="ECO:0000256" key="2">
    <source>
        <dbReference type="SAM" id="Phobius"/>
    </source>
</evidence>
<dbReference type="SUPFAM" id="SSF47384">
    <property type="entry name" value="Homodimeric domain of signal transducing histidine kinase"/>
    <property type="match status" value="1"/>
</dbReference>
<dbReference type="Gene3D" id="2.60.40.10">
    <property type="entry name" value="Immunoglobulins"/>
    <property type="match status" value="1"/>
</dbReference>
<feature type="domain" description="Histidine kinase" evidence="3">
    <location>
        <begin position="674"/>
        <end position="832"/>
    </location>
</feature>
<dbReference type="CDD" id="cd00075">
    <property type="entry name" value="HATPase"/>
    <property type="match status" value="1"/>
</dbReference>
<keyword evidence="2" id="KW-0472">Membrane</keyword>
<evidence type="ECO:0000256" key="1">
    <source>
        <dbReference type="ARBA" id="ARBA00022553"/>
    </source>
</evidence>
<dbReference type="InterPro" id="IPR013783">
    <property type="entry name" value="Ig-like_fold"/>
</dbReference>
<dbReference type="PANTHER" id="PTHR43547">
    <property type="entry name" value="TWO-COMPONENT HISTIDINE KINASE"/>
    <property type="match status" value="1"/>
</dbReference>
<protein>
    <recommendedName>
        <fullName evidence="3">Histidine kinase domain-containing protein</fullName>
    </recommendedName>
</protein>